<keyword evidence="2" id="KW-0472">Membrane</keyword>
<accession>A0A7R9DY14</accession>
<reference evidence="3" key="1">
    <citation type="submission" date="2020-11" db="EMBL/GenBank/DDBJ databases">
        <authorList>
            <person name="Tran Van P."/>
        </authorList>
    </citation>
    <scope>NUCLEOTIDE SEQUENCE</scope>
</reference>
<protein>
    <submittedName>
        <fullName evidence="3">Uncharacterized protein</fullName>
    </submittedName>
</protein>
<feature type="transmembrane region" description="Helical" evidence="2">
    <location>
        <begin position="48"/>
        <end position="68"/>
    </location>
</feature>
<sequence>MNNMKADTVPPVVSYSVQDMYSLESSYTGNNHETTLHSSNLSVFRETLYIIGMSVMFLIICFLVYILWQHRRRRQHLTFDGSPKSGPSPAYKGYTHHDDSFPPPHYSTADRGSKMYQYDYVPSYDPQHINDMLKSPSIEATEKSAIARV</sequence>
<name>A0A7R9DY14_9NEOP</name>
<gene>
    <name evidence="3" type="ORF">TMSB3V08_LOCUS801</name>
</gene>
<evidence type="ECO:0000256" key="2">
    <source>
        <dbReference type="SAM" id="Phobius"/>
    </source>
</evidence>
<dbReference type="EMBL" id="OB792716">
    <property type="protein sequence ID" value="CAD7423826.1"/>
    <property type="molecule type" value="Genomic_DNA"/>
</dbReference>
<feature type="region of interest" description="Disordered" evidence="1">
    <location>
        <begin position="78"/>
        <end position="106"/>
    </location>
</feature>
<keyword evidence="2" id="KW-0812">Transmembrane</keyword>
<evidence type="ECO:0000256" key="1">
    <source>
        <dbReference type="SAM" id="MobiDB-lite"/>
    </source>
</evidence>
<dbReference type="AlphaFoldDB" id="A0A7R9DY14"/>
<keyword evidence="2" id="KW-1133">Transmembrane helix</keyword>
<organism evidence="3">
    <name type="scientific">Timema monikensis</name>
    <dbReference type="NCBI Taxonomy" id="170555"/>
    <lineage>
        <taxon>Eukaryota</taxon>
        <taxon>Metazoa</taxon>
        <taxon>Ecdysozoa</taxon>
        <taxon>Arthropoda</taxon>
        <taxon>Hexapoda</taxon>
        <taxon>Insecta</taxon>
        <taxon>Pterygota</taxon>
        <taxon>Neoptera</taxon>
        <taxon>Polyneoptera</taxon>
        <taxon>Phasmatodea</taxon>
        <taxon>Timematodea</taxon>
        <taxon>Timematoidea</taxon>
        <taxon>Timematidae</taxon>
        <taxon>Timema</taxon>
    </lineage>
</organism>
<evidence type="ECO:0000313" key="3">
    <source>
        <dbReference type="EMBL" id="CAD7423826.1"/>
    </source>
</evidence>
<proteinExistence type="predicted"/>